<dbReference type="PROSITE" id="PS51257">
    <property type="entry name" value="PROKAR_LIPOPROTEIN"/>
    <property type="match status" value="1"/>
</dbReference>
<proteinExistence type="predicted"/>
<organism evidence="2">
    <name type="scientific">Pantoea sp. BJ2</name>
    <dbReference type="NCBI Taxonomy" id="3141322"/>
    <lineage>
        <taxon>Bacteria</taxon>
        <taxon>Pseudomonadati</taxon>
        <taxon>Pseudomonadota</taxon>
        <taxon>Gammaproteobacteria</taxon>
        <taxon>Enterobacterales</taxon>
        <taxon>Erwiniaceae</taxon>
        <taxon>Pantoea</taxon>
    </lineage>
</organism>
<dbReference type="AlphaFoldDB" id="A0AAU7U3U4"/>
<dbReference type="EMBL" id="CP158294">
    <property type="protein sequence ID" value="XBV47529.1"/>
    <property type="molecule type" value="Genomic_DNA"/>
</dbReference>
<keyword evidence="2" id="KW-0614">Plasmid</keyword>
<evidence type="ECO:0000256" key="1">
    <source>
        <dbReference type="SAM" id="SignalP"/>
    </source>
</evidence>
<feature type="chain" id="PRO_5043403371" description="Lipoprotein" evidence="1">
    <location>
        <begin position="18"/>
        <end position="167"/>
    </location>
</feature>
<gene>
    <name evidence="2" type="ORF">AAF463_24720</name>
</gene>
<sequence>MNLIKCIFIMVPVFLLAGCATPGQSPETGESNFCRSASIKEEAAMLPEVHYRAMQACLKERNEARTVDHFAIAGTDTWYEAIVRPGPQTETRHRALLSESLSTLSKAQKNQFWEMLNTRLRDLIEHKRVCSKLAAIGDERKKTQVFDELAWLQSSEGYMHCNALQEF</sequence>
<protein>
    <recommendedName>
        <fullName evidence="3">Lipoprotein</fullName>
    </recommendedName>
</protein>
<geneLocation type="plasmid" evidence="2">
    <name>plasmindB</name>
</geneLocation>
<evidence type="ECO:0000313" key="2">
    <source>
        <dbReference type="EMBL" id="XBV47529.1"/>
    </source>
</evidence>
<name>A0AAU7U3U4_9GAMM</name>
<evidence type="ECO:0008006" key="3">
    <source>
        <dbReference type="Google" id="ProtNLM"/>
    </source>
</evidence>
<dbReference type="RefSeq" id="WP_350262570.1">
    <property type="nucleotide sequence ID" value="NZ_CP158294.1"/>
</dbReference>
<accession>A0AAU7U3U4</accession>
<keyword evidence="1" id="KW-0732">Signal</keyword>
<reference evidence="2" key="1">
    <citation type="submission" date="2024-06" db="EMBL/GenBank/DDBJ databases">
        <title>Multiomics insights into the TNT degradation mechanism by Pantoea sp. BJ2 isolated from an ammunition destruction site.</title>
        <authorList>
            <person name="Luo J."/>
        </authorList>
    </citation>
    <scope>NUCLEOTIDE SEQUENCE</scope>
    <source>
        <strain evidence="2">BJ2</strain>
        <plasmid evidence="2">plasmindB</plasmid>
    </source>
</reference>
<feature type="signal peptide" evidence="1">
    <location>
        <begin position="1"/>
        <end position="17"/>
    </location>
</feature>